<keyword evidence="2" id="KW-1185">Reference proteome</keyword>
<name>A0A370DGP4_9GAMM</name>
<evidence type="ECO:0000313" key="1">
    <source>
        <dbReference type="EMBL" id="RDH84088.1"/>
    </source>
</evidence>
<comment type="caution">
    <text evidence="1">The sequence shown here is derived from an EMBL/GenBank/DDBJ whole genome shotgun (WGS) entry which is preliminary data.</text>
</comment>
<dbReference type="EMBL" id="QFXC01000008">
    <property type="protein sequence ID" value="RDH84088.1"/>
    <property type="molecule type" value="Genomic_DNA"/>
</dbReference>
<gene>
    <name evidence="1" type="ORF">DIZ80_08120</name>
</gene>
<dbReference type="PROSITE" id="PS51257">
    <property type="entry name" value="PROKAR_LIPOPROTEIN"/>
    <property type="match status" value="1"/>
</dbReference>
<dbReference type="AlphaFoldDB" id="A0A370DGP4"/>
<dbReference type="Proteomes" id="UP000254266">
    <property type="component" value="Unassembled WGS sequence"/>
</dbReference>
<protein>
    <submittedName>
        <fullName evidence="1">Uncharacterized protein</fullName>
    </submittedName>
</protein>
<reference evidence="1 2" key="1">
    <citation type="journal article" date="2018" name="ISME J.">
        <title>Endosymbiont genomes yield clues of tubeworm success.</title>
        <authorList>
            <person name="Li Y."/>
            <person name="Liles M.R."/>
            <person name="Halanych K.M."/>
        </authorList>
    </citation>
    <scope>NUCLEOTIDE SEQUENCE [LARGE SCALE GENOMIC DNA]</scope>
    <source>
        <strain evidence="1">A1464</strain>
    </source>
</reference>
<organism evidence="1 2">
    <name type="scientific">endosymbiont of Galathealinum brachiosum</name>
    <dbReference type="NCBI Taxonomy" id="2200906"/>
    <lineage>
        <taxon>Bacteria</taxon>
        <taxon>Pseudomonadati</taxon>
        <taxon>Pseudomonadota</taxon>
        <taxon>Gammaproteobacteria</taxon>
        <taxon>sulfur-oxidizing symbionts</taxon>
    </lineage>
</organism>
<proteinExistence type="predicted"/>
<accession>A0A370DGP4</accession>
<sequence length="652" mass="71202">MNRLNSSLTIYHLVSPLLVIFSLGLTACGGGDSDGINTIQRIPVMVDFSKSTAEFKQYEVIQLETNDACNAITKVSIHGNEDNIINTIEYGDNSVLLEIPQVIEPGQYTLNVDVFDTCTTDSNNSVIPFALDFVMQQGLTVANPEVYLETKANEVIALIDEMLLTATDQPLIDMLLENKALLLAEIDNISTQDSAITANNANLILNNDPLASLPVAGVLTTSRKIKIVASAALWAVAATTPGAQPAALIGLGLLTYNLLEFVDEYSQSVDSLYSDISFELDDSIEPIPTGVTITSGDITVTTDLIFAEGQTTTIRINETSRITTDDKNIIDEVKSAITGLISVMQNLEFLSSSITTTINTLSSANDVLVSDETKVMAVTDLTGYTVSTLTTDDIFAQITNTEAVLNGADTLDILASSYSGLAIFDGFEDIGANFKLKLSDENGNETIFSAVYQPLSPWGCMLSPLASGDNGQDYGGICSNNLHYFYDSESIYGPTDRYKVITCLEGCDNTPISFNEAKESQLISSISRDSSWAIASGWTKYNVEKWDLFDNNYQMNTFGLAAGDSHQIIWYDLGSTHETVRETTINGNIKVVFECIYFRNYFNYPDEDLFKKYTYLLDANGIQIEGSDETIYLESCPIALPLKPIPKPMLDI</sequence>
<evidence type="ECO:0000313" key="2">
    <source>
        <dbReference type="Proteomes" id="UP000254266"/>
    </source>
</evidence>